<evidence type="ECO:0000256" key="2">
    <source>
        <dbReference type="ARBA" id="ARBA00023026"/>
    </source>
</evidence>
<dbReference type="SUPFAM" id="SSF54106">
    <property type="entry name" value="LysM domain"/>
    <property type="match status" value="2"/>
</dbReference>
<dbReference type="Pfam" id="PF01476">
    <property type="entry name" value="LysM"/>
    <property type="match status" value="2"/>
</dbReference>
<dbReference type="AlphaFoldDB" id="A0A9W9DHH5"/>
<evidence type="ECO:0000313" key="5">
    <source>
        <dbReference type="EMBL" id="KAJ4470891.1"/>
    </source>
</evidence>
<keyword evidence="2" id="KW-0843">Virulence</keyword>
<dbReference type="InterPro" id="IPR018392">
    <property type="entry name" value="LysM"/>
</dbReference>
<keyword evidence="1" id="KW-0147">Chitin-binding</keyword>
<dbReference type="CDD" id="cd00118">
    <property type="entry name" value="LysM"/>
    <property type="match status" value="2"/>
</dbReference>
<name>A0A9W9DHH5_9AGAR</name>
<feature type="domain" description="LysM" evidence="4">
    <location>
        <begin position="37"/>
        <end position="83"/>
    </location>
</feature>
<keyword evidence="3" id="KW-0732">Signal</keyword>
<keyword evidence="6" id="KW-1185">Reference proteome</keyword>
<dbReference type="PANTHER" id="PTHR34997">
    <property type="entry name" value="AM15"/>
    <property type="match status" value="1"/>
</dbReference>
<dbReference type="InterPro" id="IPR052210">
    <property type="entry name" value="LysM1-like"/>
</dbReference>
<sequence length="140" mass="14689">MFARLSVFAIVTALGVIGSKGLALPSANVFSRATCQPTYSVVSGDTCSEIASKFNVTVSALENANPTIDSNCDNLFIGEQLCIPSTPPPTCTSDYAVKAGDVCDSIASQFGVTLAQLEAANPEIDPLCDNLQIGEINYKY</sequence>
<organism evidence="5 6">
    <name type="scientific">Lentinula aciculospora</name>
    <dbReference type="NCBI Taxonomy" id="153920"/>
    <lineage>
        <taxon>Eukaryota</taxon>
        <taxon>Fungi</taxon>
        <taxon>Dikarya</taxon>
        <taxon>Basidiomycota</taxon>
        <taxon>Agaricomycotina</taxon>
        <taxon>Agaricomycetes</taxon>
        <taxon>Agaricomycetidae</taxon>
        <taxon>Agaricales</taxon>
        <taxon>Marasmiineae</taxon>
        <taxon>Omphalotaceae</taxon>
        <taxon>Lentinula</taxon>
    </lineage>
</organism>
<comment type="caution">
    <text evidence="5">The sequence shown here is derived from an EMBL/GenBank/DDBJ whole genome shotgun (WGS) entry which is preliminary data.</text>
</comment>
<evidence type="ECO:0000256" key="1">
    <source>
        <dbReference type="ARBA" id="ARBA00022669"/>
    </source>
</evidence>
<dbReference type="SMART" id="SM00257">
    <property type="entry name" value="LysM"/>
    <property type="match status" value="2"/>
</dbReference>
<evidence type="ECO:0000256" key="3">
    <source>
        <dbReference type="SAM" id="SignalP"/>
    </source>
</evidence>
<dbReference type="PROSITE" id="PS51782">
    <property type="entry name" value="LYSM"/>
    <property type="match status" value="2"/>
</dbReference>
<dbReference type="EMBL" id="JAOTPV010000024">
    <property type="protein sequence ID" value="KAJ4470891.1"/>
    <property type="molecule type" value="Genomic_DNA"/>
</dbReference>
<gene>
    <name evidence="5" type="ORF">J3R30DRAFT_3408145</name>
</gene>
<dbReference type="Gene3D" id="3.10.350.10">
    <property type="entry name" value="LysM domain"/>
    <property type="match status" value="2"/>
</dbReference>
<reference evidence="5" key="1">
    <citation type="submission" date="2022-08" db="EMBL/GenBank/DDBJ databases">
        <title>A Global Phylogenomic Analysis of the Shiitake Genus Lentinula.</title>
        <authorList>
            <consortium name="DOE Joint Genome Institute"/>
            <person name="Sierra-Patev S."/>
            <person name="Min B."/>
            <person name="Naranjo-Ortiz M."/>
            <person name="Looney B."/>
            <person name="Konkel Z."/>
            <person name="Slot J.C."/>
            <person name="Sakamoto Y."/>
            <person name="Steenwyk J.L."/>
            <person name="Rokas A."/>
            <person name="Carro J."/>
            <person name="Camarero S."/>
            <person name="Ferreira P."/>
            <person name="Molpeceres G."/>
            <person name="Ruiz-Duenas F.J."/>
            <person name="Serrano A."/>
            <person name="Henrissat B."/>
            <person name="Drula E."/>
            <person name="Hughes K.W."/>
            <person name="Mata J.L."/>
            <person name="Ishikawa N.K."/>
            <person name="Vargas-Isla R."/>
            <person name="Ushijima S."/>
            <person name="Smith C.A."/>
            <person name="Ahrendt S."/>
            <person name="Andreopoulos W."/>
            <person name="He G."/>
            <person name="Labutti K."/>
            <person name="Lipzen A."/>
            <person name="Ng V."/>
            <person name="Riley R."/>
            <person name="Sandor L."/>
            <person name="Barry K."/>
            <person name="Martinez A.T."/>
            <person name="Xiao Y."/>
            <person name="Gibbons J.G."/>
            <person name="Terashima K."/>
            <person name="Grigoriev I.V."/>
            <person name="Hibbett D.S."/>
        </authorList>
    </citation>
    <scope>NUCLEOTIDE SEQUENCE</scope>
    <source>
        <strain evidence="5">JLM2183</strain>
    </source>
</reference>
<feature type="domain" description="LysM" evidence="4">
    <location>
        <begin position="93"/>
        <end position="139"/>
    </location>
</feature>
<accession>A0A9W9DHH5</accession>
<dbReference type="OrthoDB" id="5985073at2759"/>
<evidence type="ECO:0000259" key="4">
    <source>
        <dbReference type="PROSITE" id="PS51782"/>
    </source>
</evidence>
<dbReference type="Proteomes" id="UP001150266">
    <property type="component" value="Unassembled WGS sequence"/>
</dbReference>
<proteinExistence type="predicted"/>
<dbReference type="InterPro" id="IPR036779">
    <property type="entry name" value="LysM_dom_sf"/>
</dbReference>
<dbReference type="GO" id="GO:0008061">
    <property type="term" value="F:chitin binding"/>
    <property type="evidence" value="ECO:0007669"/>
    <property type="project" value="UniProtKB-KW"/>
</dbReference>
<feature type="signal peptide" evidence="3">
    <location>
        <begin position="1"/>
        <end position="23"/>
    </location>
</feature>
<evidence type="ECO:0000313" key="6">
    <source>
        <dbReference type="Proteomes" id="UP001150266"/>
    </source>
</evidence>
<protein>
    <recommendedName>
        <fullName evidence="4">LysM domain-containing protein</fullName>
    </recommendedName>
</protein>
<dbReference type="PANTHER" id="PTHR34997:SF1">
    <property type="entry name" value="PEPTIDOGLYCAN-BINDING LYSIN DOMAIN"/>
    <property type="match status" value="1"/>
</dbReference>
<feature type="chain" id="PRO_5040758190" description="LysM domain-containing protein" evidence="3">
    <location>
        <begin position="24"/>
        <end position="140"/>
    </location>
</feature>